<evidence type="ECO:0000313" key="2">
    <source>
        <dbReference type="EMBL" id="MFC3834627.1"/>
    </source>
</evidence>
<protein>
    <submittedName>
        <fullName evidence="2">Uncharacterized protein</fullName>
    </submittedName>
</protein>
<accession>A0ABV7ZB59</accession>
<dbReference type="Proteomes" id="UP001595803">
    <property type="component" value="Unassembled WGS sequence"/>
</dbReference>
<feature type="transmembrane region" description="Helical" evidence="1">
    <location>
        <begin position="69"/>
        <end position="92"/>
    </location>
</feature>
<keyword evidence="1" id="KW-0472">Membrane</keyword>
<keyword evidence="3" id="KW-1185">Reference proteome</keyword>
<keyword evidence="1" id="KW-0812">Transmembrane</keyword>
<proteinExistence type="predicted"/>
<keyword evidence="1" id="KW-1133">Transmembrane helix</keyword>
<dbReference type="EMBL" id="JBHRZG010000024">
    <property type="protein sequence ID" value="MFC3834627.1"/>
    <property type="molecule type" value="Genomic_DNA"/>
</dbReference>
<gene>
    <name evidence="2" type="ORF">ACFOSB_17360</name>
</gene>
<feature type="transmembrane region" description="Helical" evidence="1">
    <location>
        <begin position="112"/>
        <end position="136"/>
    </location>
</feature>
<sequence>MPETAVPDATVPDPAVPLPPVVSAVPPQDAGASPIARAIIQGAAAERRNADLDTRTRELRYRELVDQRLLRLLIGLSVFGVSVLWLVADVTLTLGQGFGTLFGQPFRLDPTIIIAFLTTSTATVIGLFLVFLRWLYPSGSGRGEGRDG</sequence>
<dbReference type="RefSeq" id="WP_322472355.1">
    <property type="nucleotide sequence ID" value="NZ_JBHRZG010000024.1"/>
</dbReference>
<comment type="caution">
    <text evidence="2">The sequence shown here is derived from an EMBL/GenBank/DDBJ whole genome shotgun (WGS) entry which is preliminary data.</text>
</comment>
<name>A0ABV7ZB59_9DEIO</name>
<reference evidence="3" key="1">
    <citation type="journal article" date="2019" name="Int. J. Syst. Evol. Microbiol.">
        <title>The Global Catalogue of Microorganisms (GCM) 10K type strain sequencing project: providing services to taxonomists for standard genome sequencing and annotation.</title>
        <authorList>
            <consortium name="The Broad Institute Genomics Platform"/>
            <consortium name="The Broad Institute Genome Sequencing Center for Infectious Disease"/>
            <person name="Wu L."/>
            <person name="Ma J."/>
        </authorList>
    </citation>
    <scope>NUCLEOTIDE SEQUENCE [LARGE SCALE GENOMIC DNA]</scope>
    <source>
        <strain evidence="3">CCTCC AB 2017081</strain>
    </source>
</reference>
<evidence type="ECO:0000313" key="3">
    <source>
        <dbReference type="Proteomes" id="UP001595803"/>
    </source>
</evidence>
<organism evidence="2 3">
    <name type="scientific">Deinococcus rufus</name>
    <dbReference type="NCBI Taxonomy" id="2136097"/>
    <lineage>
        <taxon>Bacteria</taxon>
        <taxon>Thermotogati</taxon>
        <taxon>Deinococcota</taxon>
        <taxon>Deinococci</taxon>
        <taxon>Deinococcales</taxon>
        <taxon>Deinococcaceae</taxon>
        <taxon>Deinococcus</taxon>
    </lineage>
</organism>
<evidence type="ECO:0000256" key="1">
    <source>
        <dbReference type="SAM" id="Phobius"/>
    </source>
</evidence>